<dbReference type="CDD" id="cd00130">
    <property type="entry name" value="PAS"/>
    <property type="match status" value="1"/>
</dbReference>
<accession>A0ABS5F7Z5</accession>
<dbReference type="InterPro" id="IPR036097">
    <property type="entry name" value="HisK_dim/P_sf"/>
</dbReference>
<protein>
    <recommendedName>
        <fullName evidence="2">histidine kinase</fullName>
        <ecNumber evidence="2">2.7.13.3</ecNumber>
    </recommendedName>
</protein>
<dbReference type="Pfam" id="PF08447">
    <property type="entry name" value="PAS_3"/>
    <property type="match status" value="1"/>
</dbReference>
<organism evidence="9 10">
    <name type="scientific">Plastoroseomonas hellenica</name>
    <dbReference type="NCBI Taxonomy" id="2687306"/>
    <lineage>
        <taxon>Bacteria</taxon>
        <taxon>Pseudomonadati</taxon>
        <taxon>Pseudomonadota</taxon>
        <taxon>Alphaproteobacteria</taxon>
        <taxon>Acetobacterales</taxon>
        <taxon>Acetobacteraceae</taxon>
        <taxon>Plastoroseomonas</taxon>
    </lineage>
</organism>
<dbReference type="InterPro" id="IPR036890">
    <property type="entry name" value="HATPase_C_sf"/>
</dbReference>
<dbReference type="SMART" id="SM00086">
    <property type="entry name" value="PAC"/>
    <property type="match status" value="1"/>
</dbReference>
<dbReference type="Pfam" id="PF02518">
    <property type="entry name" value="HATPase_c"/>
    <property type="match status" value="1"/>
</dbReference>
<dbReference type="PANTHER" id="PTHR43065:SF42">
    <property type="entry name" value="TWO-COMPONENT SENSOR PPRA"/>
    <property type="match status" value="1"/>
</dbReference>
<evidence type="ECO:0000259" key="6">
    <source>
        <dbReference type="PROSITE" id="PS50110"/>
    </source>
</evidence>
<comment type="caution">
    <text evidence="4">Lacks conserved residue(s) required for the propagation of feature annotation.</text>
</comment>
<dbReference type="NCBIfam" id="TIGR00229">
    <property type="entry name" value="sensory_box"/>
    <property type="match status" value="1"/>
</dbReference>
<dbReference type="InterPro" id="IPR003594">
    <property type="entry name" value="HATPase_dom"/>
</dbReference>
<sequence length="689" mass="74735">MNTTAARRALILTPQGRDAAVAEELLRGAGIAALLCTDLAAFEQALDEDTCFAIVAEEALRQADLRGIAATLAAQPAWSDLPFIVLTRRESASPREASAERLAELFGNVSFLERPFHPRTFVSVARTALKGRQRQYEARARIEELRESEQQLRTALLAGRLGSWQIDLATMALSASATCKALFGRGPDDALSFADLIRCIHPEDRRRVEDAIRGELAPDADLAMEFRVAWPDGSIRWADIRARLVRDGHGGRGRLVGVSSDITERKDADGQLRRSNETLEERVAERTAELERAHAAMLTQIAHRERAEEQLRQAQKMEMIGQLTGGVAHDFNNLLMAVLSNLDLLRRHVAGNPDGERLIDIASQGAQRGAALTQRLLAFARRQDLQLVPTNLVDLVRGMTDLLARSIGDAVELRLDLPIRSPPVMVDVNQIELALLNLVVNARDAMPEGGTLRIRIDSAKATGDGDLPAGQYTRLVVIDSGHGMDAETLKKATEPFFTTKELGKGTGLGLSMIHGLAIQLRGALRLTSEVGRGTRAELWLPIAAAADQPEAEAPEAAAPPPPAAAPAAAEKHRILVVDDDPLIAMTTAMMLSHLGHEVLEASSGKQALEILQREDGVDLLITDYSMPKMTGAQLAEAARAMHPDLPVLLATGYAELPAGEKIDLPRLGKPYRREQLDAEIRKLLAGGSA</sequence>
<dbReference type="Gene3D" id="3.30.565.10">
    <property type="entry name" value="Histidine kinase-like ATPase, C-terminal domain"/>
    <property type="match status" value="1"/>
</dbReference>
<keyword evidence="3 4" id="KW-0597">Phosphoprotein</keyword>
<dbReference type="InterPro" id="IPR000700">
    <property type="entry name" value="PAS-assoc_C"/>
</dbReference>
<feature type="modified residue" description="4-aspartylphosphate" evidence="4">
    <location>
        <position position="623"/>
    </location>
</feature>
<evidence type="ECO:0000259" key="8">
    <source>
        <dbReference type="PROSITE" id="PS50113"/>
    </source>
</evidence>
<dbReference type="EMBL" id="JAAGBB010000062">
    <property type="protein sequence ID" value="MBR0668606.1"/>
    <property type="molecule type" value="Genomic_DNA"/>
</dbReference>
<comment type="caution">
    <text evidence="9">The sequence shown here is derived from an EMBL/GenBank/DDBJ whole genome shotgun (WGS) entry which is preliminary data.</text>
</comment>
<dbReference type="PROSITE" id="PS50109">
    <property type="entry name" value="HIS_KIN"/>
    <property type="match status" value="1"/>
</dbReference>
<dbReference type="PANTHER" id="PTHR43065">
    <property type="entry name" value="SENSOR HISTIDINE KINASE"/>
    <property type="match status" value="1"/>
</dbReference>
<feature type="domain" description="Response regulatory" evidence="6">
    <location>
        <begin position="573"/>
        <end position="684"/>
    </location>
</feature>
<dbReference type="PROSITE" id="PS50110">
    <property type="entry name" value="RESPONSE_REGULATORY"/>
    <property type="match status" value="2"/>
</dbReference>
<gene>
    <name evidence="9" type="ORF">GXW71_29915</name>
</gene>
<dbReference type="InterPro" id="IPR001789">
    <property type="entry name" value="Sig_transdc_resp-reg_receiver"/>
</dbReference>
<dbReference type="SMART" id="SM00387">
    <property type="entry name" value="HATPase_c"/>
    <property type="match status" value="1"/>
</dbReference>
<dbReference type="InterPro" id="IPR003661">
    <property type="entry name" value="HisK_dim/P_dom"/>
</dbReference>
<feature type="domain" description="PAS" evidence="7">
    <location>
        <begin position="148"/>
        <end position="219"/>
    </location>
</feature>
<evidence type="ECO:0000259" key="7">
    <source>
        <dbReference type="PROSITE" id="PS50112"/>
    </source>
</evidence>
<evidence type="ECO:0000256" key="3">
    <source>
        <dbReference type="ARBA" id="ARBA00022553"/>
    </source>
</evidence>
<feature type="domain" description="Response regulatory" evidence="6">
    <location>
        <begin position="8"/>
        <end position="129"/>
    </location>
</feature>
<feature type="domain" description="Histidine kinase" evidence="5">
    <location>
        <begin position="326"/>
        <end position="544"/>
    </location>
</feature>
<dbReference type="Pfam" id="PF00072">
    <property type="entry name" value="Response_reg"/>
    <property type="match status" value="1"/>
</dbReference>
<dbReference type="SMART" id="SM00448">
    <property type="entry name" value="REC"/>
    <property type="match status" value="1"/>
</dbReference>
<keyword evidence="10" id="KW-1185">Reference proteome</keyword>
<name>A0ABS5F7Z5_9PROT</name>
<dbReference type="InterPro" id="IPR001610">
    <property type="entry name" value="PAC"/>
</dbReference>
<dbReference type="Proteomes" id="UP001196870">
    <property type="component" value="Unassembled WGS sequence"/>
</dbReference>
<dbReference type="Gene3D" id="3.40.50.2300">
    <property type="match status" value="1"/>
</dbReference>
<proteinExistence type="predicted"/>
<evidence type="ECO:0000256" key="4">
    <source>
        <dbReference type="PROSITE-ProRule" id="PRU00169"/>
    </source>
</evidence>
<dbReference type="PROSITE" id="PS50112">
    <property type="entry name" value="PAS"/>
    <property type="match status" value="1"/>
</dbReference>
<evidence type="ECO:0000313" key="9">
    <source>
        <dbReference type="EMBL" id="MBR0668606.1"/>
    </source>
</evidence>
<dbReference type="SMART" id="SM00388">
    <property type="entry name" value="HisKA"/>
    <property type="match status" value="1"/>
</dbReference>
<comment type="catalytic activity">
    <reaction evidence="1">
        <text>ATP + protein L-histidine = ADP + protein N-phospho-L-histidine.</text>
        <dbReference type="EC" id="2.7.13.3"/>
    </reaction>
</comment>
<dbReference type="Gene3D" id="1.10.287.130">
    <property type="match status" value="1"/>
</dbReference>
<evidence type="ECO:0000313" key="10">
    <source>
        <dbReference type="Proteomes" id="UP001196870"/>
    </source>
</evidence>
<evidence type="ECO:0000256" key="2">
    <source>
        <dbReference type="ARBA" id="ARBA00012438"/>
    </source>
</evidence>
<dbReference type="InterPro" id="IPR035965">
    <property type="entry name" value="PAS-like_dom_sf"/>
</dbReference>
<dbReference type="InterPro" id="IPR011006">
    <property type="entry name" value="CheY-like_superfamily"/>
</dbReference>
<dbReference type="PRINTS" id="PR00344">
    <property type="entry name" value="BCTRLSENSOR"/>
</dbReference>
<feature type="domain" description="PAC" evidence="8">
    <location>
        <begin position="222"/>
        <end position="274"/>
    </location>
</feature>
<dbReference type="PROSITE" id="PS50113">
    <property type="entry name" value="PAC"/>
    <property type="match status" value="1"/>
</dbReference>
<evidence type="ECO:0000259" key="5">
    <source>
        <dbReference type="PROSITE" id="PS50109"/>
    </source>
</evidence>
<dbReference type="Gene3D" id="2.10.70.100">
    <property type="match status" value="1"/>
</dbReference>
<dbReference type="SUPFAM" id="SSF47384">
    <property type="entry name" value="Homodimeric domain of signal transducing histidine kinase"/>
    <property type="match status" value="1"/>
</dbReference>
<dbReference type="SUPFAM" id="SSF52172">
    <property type="entry name" value="CheY-like"/>
    <property type="match status" value="2"/>
</dbReference>
<dbReference type="InterPro" id="IPR005467">
    <property type="entry name" value="His_kinase_dom"/>
</dbReference>
<dbReference type="InterPro" id="IPR013655">
    <property type="entry name" value="PAS_fold_3"/>
</dbReference>
<dbReference type="SUPFAM" id="SSF55874">
    <property type="entry name" value="ATPase domain of HSP90 chaperone/DNA topoisomerase II/histidine kinase"/>
    <property type="match status" value="1"/>
</dbReference>
<dbReference type="InterPro" id="IPR000014">
    <property type="entry name" value="PAS"/>
</dbReference>
<dbReference type="SUPFAM" id="SSF55785">
    <property type="entry name" value="PYP-like sensor domain (PAS domain)"/>
    <property type="match status" value="1"/>
</dbReference>
<dbReference type="Gene3D" id="3.30.450.20">
    <property type="entry name" value="PAS domain"/>
    <property type="match status" value="1"/>
</dbReference>
<dbReference type="Pfam" id="PF00512">
    <property type="entry name" value="HisKA"/>
    <property type="match status" value="1"/>
</dbReference>
<evidence type="ECO:0000256" key="1">
    <source>
        <dbReference type="ARBA" id="ARBA00000085"/>
    </source>
</evidence>
<dbReference type="InterPro" id="IPR004358">
    <property type="entry name" value="Sig_transdc_His_kin-like_C"/>
</dbReference>
<reference evidence="10" key="1">
    <citation type="journal article" date="2021" name="Syst. Appl. Microbiol.">
        <title>Roseomonas hellenica sp. nov., isolated from roots of wild-growing Alkanna tinctoria.</title>
        <authorList>
            <person name="Rat A."/>
            <person name="Naranjo H.D."/>
            <person name="Lebbe L."/>
            <person name="Cnockaert M."/>
            <person name="Krigas N."/>
            <person name="Grigoriadou K."/>
            <person name="Maloupa E."/>
            <person name="Willems A."/>
        </authorList>
    </citation>
    <scope>NUCLEOTIDE SEQUENCE [LARGE SCALE GENOMIC DNA]</scope>
    <source>
        <strain evidence="10">LMG 31523</strain>
    </source>
</reference>
<dbReference type="EC" id="2.7.13.3" evidence="2"/>